<gene>
    <name evidence="1" type="ORF">IAA04_07045</name>
</gene>
<comment type="caution">
    <text evidence="1">The sequence shown here is derived from an EMBL/GenBank/DDBJ whole genome shotgun (WGS) entry which is preliminary data.</text>
</comment>
<dbReference type="Pfam" id="PF07751">
    <property type="entry name" value="Abi_2"/>
    <property type="match status" value="1"/>
</dbReference>
<accession>A0A9D2PBS2</accession>
<reference evidence="1" key="1">
    <citation type="journal article" date="2021" name="PeerJ">
        <title>Extensive microbial diversity within the chicken gut microbiome revealed by metagenomics and culture.</title>
        <authorList>
            <person name="Gilroy R."/>
            <person name="Ravi A."/>
            <person name="Getino M."/>
            <person name="Pursley I."/>
            <person name="Horton D.L."/>
            <person name="Alikhan N.F."/>
            <person name="Baker D."/>
            <person name="Gharbi K."/>
            <person name="Hall N."/>
            <person name="Watson M."/>
            <person name="Adriaenssens E.M."/>
            <person name="Foster-Nyarko E."/>
            <person name="Jarju S."/>
            <person name="Secka A."/>
            <person name="Antonio M."/>
            <person name="Oren A."/>
            <person name="Chaudhuri R.R."/>
            <person name="La Ragione R."/>
            <person name="Hildebrand F."/>
            <person name="Pallen M.J."/>
        </authorList>
    </citation>
    <scope>NUCLEOTIDE SEQUENCE</scope>
    <source>
        <strain evidence="1">CHK183-5548</strain>
    </source>
</reference>
<protein>
    <submittedName>
        <fullName evidence="1">Abi family protein</fullName>
    </submittedName>
</protein>
<dbReference type="EMBL" id="DWWL01000045">
    <property type="protein sequence ID" value="HJC47792.1"/>
    <property type="molecule type" value="Genomic_DNA"/>
</dbReference>
<organism evidence="1 2">
    <name type="scientific">Candidatus Lachnoclostridium pullistercoris</name>
    <dbReference type="NCBI Taxonomy" id="2838632"/>
    <lineage>
        <taxon>Bacteria</taxon>
        <taxon>Bacillati</taxon>
        <taxon>Bacillota</taxon>
        <taxon>Clostridia</taxon>
        <taxon>Lachnospirales</taxon>
        <taxon>Lachnospiraceae</taxon>
    </lineage>
</organism>
<sequence>MDMIKREIERNKNSIYCGDLFKKYPEHFPMWVFLEMIPFGRMVSFYKFCGERYHSDIMRDRHFLLKTCKEIRNAAAHSSCILNELRPGSKMYNSRYSVMKELAKIEGISKAVRTKRMSNARVQQIVTLLYTHNQIVTSSGVHKEARVLLQKFSERMVKNIHYYEKNDLIMANFCFLKMVIDSWYEA</sequence>
<dbReference type="AlphaFoldDB" id="A0A9D2PBS2"/>
<proteinExistence type="predicted"/>
<dbReference type="InterPro" id="IPR011664">
    <property type="entry name" value="Abi_system_AbiD/AbiF-like"/>
</dbReference>
<name>A0A9D2PBS2_9FIRM</name>
<evidence type="ECO:0000313" key="1">
    <source>
        <dbReference type="EMBL" id="HJC47792.1"/>
    </source>
</evidence>
<dbReference type="Proteomes" id="UP000823883">
    <property type="component" value="Unassembled WGS sequence"/>
</dbReference>
<reference evidence="1" key="2">
    <citation type="submission" date="2021-04" db="EMBL/GenBank/DDBJ databases">
        <authorList>
            <person name="Gilroy R."/>
        </authorList>
    </citation>
    <scope>NUCLEOTIDE SEQUENCE</scope>
    <source>
        <strain evidence="1">CHK183-5548</strain>
    </source>
</reference>
<evidence type="ECO:0000313" key="2">
    <source>
        <dbReference type="Proteomes" id="UP000823883"/>
    </source>
</evidence>